<dbReference type="AlphaFoldDB" id="A0AAV2AWG4"/>
<accession>A0AAV2AWG4</accession>
<proteinExistence type="predicted"/>
<gene>
    <name evidence="1" type="ORF">LARSCL_LOCUS15135</name>
</gene>
<evidence type="ECO:0000313" key="1">
    <source>
        <dbReference type="EMBL" id="CAL1288054.1"/>
    </source>
</evidence>
<organism evidence="1 2">
    <name type="scientific">Larinioides sclopetarius</name>
    <dbReference type="NCBI Taxonomy" id="280406"/>
    <lineage>
        <taxon>Eukaryota</taxon>
        <taxon>Metazoa</taxon>
        <taxon>Ecdysozoa</taxon>
        <taxon>Arthropoda</taxon>
        <taxon>Chelicerata</taxon>
        <taxon>Arachnida</taxon>
        <taxon>Araneae</taxon>
        <taxon>Araneomorphae</taxon>
        <taxon>Entelegynae</taxon>
        <taxon>Araneoidea</taxon>
        <taxon>Araneidae</taxon>
        <taxon>Larinioides</taxon>
    </lineage>
</organism>
<sequence length="19" mass="2256">MKSQLDVIYVINRFLIGVF</sequence>
<protein>
    <submittedName>
        <fullName evidence="1">Uncharacterized protein</fullName>
    </submittedName>
</protein>
<dbReference type="EMBL" id="CAXIEN010000225">
    <property type="protein sequence ID" value="CAL1288054.1"/>
    <property type="molecule type" value="Genomic_DNA"/>
</dbReference>
<keyword evidence="2" id="KW-1185">Reference proteome</keyword>
<evidence type="ECO:0000313" key="2">
    <source>
        <dbReference type="Proteomes" id="UP001497382"/>
    </source>
</evidence>
<dbReference type="Proteomes" id="UP001497382">
    <property type="component" value="Unassembled WGS sequence"/>
</dbReference>
<reference evidence="1 2" key="1">
    <citation type="submission" date="2024-04" db="EMBL/GenBank/DDBJ databases">
        <authorList>
            <person name="Rising A."/>
            <person name="Reimegard J."/>
            <person name="Sonavane S."/>
            <person name="Akerstrom W."/>
            <person name="Nylinder S."/>
            <person name="Hedman E."/>
            <person name="Kallberg Y."/>
        </authorList>
    </citation>
    <scope>NUCLEOTIDE SEQUENCE [LARGE SCALE GENOMIC DNA]</scope>
</reference>
<comment type="caution">
    <text evidence="1">The sequence shown here is derived from an EMBL/GenBank/DDBJ whole genome shotgun (WGS) entry which is preliminary data.</text>
</comment>
<name>A0AAV2AWG4_9ARAC</name>